<reference evidence="1 2" key="1">
    <citation type="journal article" date="2018" name="Mol. Plant">
        <title>The genome of Artemisia annua provides insight into the evolution of Asteraceae family and artemisinin biosynthesis.</title>
        <authorList>
            <person name="Shen Q."/>
            <person name="Zhang L."/>
            <person name="Liao Z."/>
            <person name="Wang S."/>
            <person name="Yan T."/>
            <person name="Shi P."/>
            <person name="Liu M."/>
            <person name="Fu X."/>
            <person name="Pan Q."/>
            <person name="Wang Y."/>
            <person name="Lv Z."/>
            <person name="Lu X."/>
            <person name="Zhang F."/>
            <person name="Jiang W."/>
            <person name="Ma Y."/>
            <person name="Chen M."/>
            <person name="Hao X."/>
            <person name="Li L."/>
            <person name="Tang Y."/>
            <person name="Lv G."/>
            <person name="Zhou Y."/>
            <person name="Sun X."/>
            <person name="Brodelius P.E."/>
            <person name="Rose J.K.C."/>
            <person name="Tang K."/>
        </authorList>
    </citation>
    <scope>NUCLEOTIDE SEQUENCE [LARGE SCALE GENOMIC DNA]</scope>
    <source>
        <strain evidence="2">cv. Huhao1</strain>
        <tissue evidence="1">Leaf</tissue>
    </source>
</reference>
<proteinExistence type="predicted"/>
<keyword evidence="2" id="KW-1185">Reference proteome</keyword>
<organism evidence="1 2">
    <name type="scientific">Artemisia annua</name>
    <name type="common">Sweet wormwood</name>
    <dbReference type="NCBI Taxonomy" id="35608"/>
    <lineage>
        <taxon>Eukaryota</taxon>
        <taxon>Viridiplantae</taxon>
        <taxon>Streptophyta</taxon>
        <taxon>Embryophyta</taxon>
        <taxon>Tracheophyta</taxon>
        <taxon>Spermatophyta</taxon>
        <taxon>Magnoliopsida</taxon>
        <taxon>eudicotyledons</taxon>
        <taxon>Gunneridae</taxon>
        <taxon>Pentapetalae</taxon>
        <taxon>asterids</taxon>
        <taxon>campanulids</taxon>
        <taxon>Asterales</taxon>
        <taxon>Asteraceae</taxon>
        <taxon>Asteroideae</taxon>
        <taxon>Anthemideae</taxon>
        <taxon>Artemisiinae</taxon>
        <taxon>Artemisia</taxon>
    </lineage>
</organism>
<evidence type="ECO:0000313" key="2">
    <source>
        <dbReference type="Proteomes" id="UP000245207"/>
    </source>
</evidence>
<dbReference type="STRING" id="35608.A0A2U1MBI3"/>
<sequence>MPYDYKNTTPSGPESQKRKFMLETLNHLHCGDRCVVGSGGGSVGFDAQVDGELSLNVNDYVIVCQGISAYIGSRLAGKVLATFVNRKLET</sequence>
<dbReference type="AlphaFoldDB" id="A0A2U1MBI3"/>
<dbReference type="Proteomes" id="UP000245207">
    <property type="component" value="Unassembled WGS sequence"/>
</dbReference>
<comment type="caution">
    <text evidence="1">The sequence shown here is derived from an EMBL/GenBank/DDBJ whole genome shotgun (WGS) entry which is preliminary data.</text>
</comment>
<name>A0A2U1MBI3_ARTAN</name>
<evidence type="ECO:0000313" key="1">
    <source>
        <dbReference type="EMBL" id="PWA58608.1"/>
    </source>
</evidence>
<dbReference type="EMBL" id="PKPP01005846">
    <property type="protein sequence ID" value="PWA58608.1"/>
    <property type="molecule type" value="Genomic_DNA"/>
</dbReference>
<dbReference type="OrthoDB" id="3626597at2759"/>
<gene>
    <name evidence="1" type="ORF">CTI12_AA385810</name>
</gene>
<accession>A0A2U1MBI3</accession>
<protein>
    <submittedName>
        <fullName evidence="1">Uncharacterized protein</fullName>
    </submittedName>
</protein>